<evidence type="ECO:0000313" key="2">
    <source>
        <dbReference type="Proteomes" id="UP000499080"/>
    </source>
</evidence>
<evidence type="ECO:0000313" key="1">
    <source>
        <dbReference type="EMBL" id="GBM04264.1"/>
    </source>
</evidence>
<dbReference type="Proteomes" id="UP000499080">
    <property type="component" value="Unassembled WGS sequence"/>
</dbReference>
<protein>
    <submittedName>
        <fullName evidence="1">Uncharacterized protein</fullName>
    </submittedName>
</protein>
<gene>
    <name evidence="1" type="ORF">AVEN_41069_1</name>
</gene>
<sequence>MFCHLGGRFWNPRLGWELVWVPHVNNGTQPNRGYQNRPFSLSVRTAPELSAQSCLAVDFTRPTISRMTISRFWLWISAPGVPRGHSYRPIPRTSYFRHDSKSRMFSLPAGRECSAHFVFLLELRKGYPHNRAWSLILQDQPIH</sequence>
<dbReference type="EMBL" id="BGPR01000200">
    <property type="protein sequence ID" value="GBM04264.1"/>
    <property type="molecule type" value="Genomic_DNA"/>
</dbReference>
<dbReference type="AlphaFoldDB" id="A0A4Y2CK00"/>
<name>A0A4Y2CK00_ARAVE</name>
<comment type="caution">
    <text evidence="1">The sequence shown here is derived from an EMBL/GenBank/DDBJ whole genome shotgun (WGS) entry which is preliminary data.</text>
</comment>
<proteinExistence type="predicted"/>
<organism evidence="1 2">
    <name type="scientific">Araneus ventricosus</name>
    <name type="common">Orbweaver spider</name>
    <name type="synonym">Epeira ventricosa</name>
    <dbReference type="NCBI Taxonomy" id="182803"/>
    <lineage>
        <taxon>Eukaryota</taxon>
        <taxon>Metazoa</taxon>
        <taxon>Ecdysozoa</taxon>
        <taxon>Arthropoda</taxon>
        <taxon>Chelicerata</taxon>
        <taxon>Arachnida</taxon>
        <taxon>Araneae</taxon>
        <taxon>Araneomorphae</taxon>
        <taxon>Entelegynae</taxon>
        <taxon>Araneoidea</taxon>
        <taxon>Araneidae</taxon>
        <taxon>Araneus</taxon>
    </lineage>
</organism>
<reference evidence="1 2" key="1">
    <citation type="journal article" date="2019" name="Sci. Rep.">
        <title>Orb-weaving spider Araneus ventricosus genome elucidates the spidroin gene catalogue.</title>
        <authorList>
            <person name="Kono N."/>
            <person name="Nakamura H."/>
            <person name="Ohtoshi R."/>
            <person name="Moran D.A.P."/>
            <person name="Shinohara A."/>
            <person name="Yoshida Y."/>
            <person name="Fujiwara M."/>
            <person name="Mori M."/>
            <person name="Tomita M."/>
            <person name="Arakawa K."/>
        </authorList>
    </citation>
    <scope>NUCLEOTIDE SEQUENCE [LARGE SCALE GENOMIC DNA]</scope>
</reference>
<accession>A0A4Y2CK00</accession>
<keyword evidence="2" id="KW-1185">Reference proteome</keyword>